<reference evidence="3" key="1">
    <citation type="submission" date="2021-02" db="EMBL/GenBank/DDBJ databases">
        <authorList>
            <person name="Nowell W R."/>
        </authorList>
    </citation>
    <scope>NUCLEOTIDE SEQUENCE</scope>
</reference>
<dbReference type="AlphaFoldDB" id="A0A8S3BAX4"/>
<dbReference type="Proteomes" id="UP000681967">
    <property type="component" value="Unassembled WGS sequence"/>
</dbReference>
<feature type="non-terminal residue" evidence="3">
    <location>
        <position position="1"/>
    </location>
</feature>
<feature type="region of interest" description="Disordered" evidence="2">
    <location>
        <begin position="1"/>
        <end position="20"/>
    </location>
</feature>
<evidence type="ECO:0000313" key="3">
    <source>
        <dbReference type="EMBL" id="CAF4801705.1"/>
    </source>
</evidence>
<feature type="coiled-coil region" evidence="1">
    <location>
        <begin position="26"/>
        <end position="53"/>
    </location>
</feature>
<evidence type="ECO:0000313" key="4">
    <source>
        <dbReference type="Proteomes" id="UP000681967"/>
    </source>
</evidence>
<name>A0A8S3BAX4_9BILA</name>
<protein>
    <submittedName>
        <fullName evidence="3">Uncharacterized protein</fullName>
    </submittedName>
</protein>
<evidence type="ECO:0000256" key="2">
    <source>
        <dbReference type="SAM" id="MobiDB-lite"/>
    </source>
</evidence>
<organism evidence="3 4">
    <name type="scientific">Rotaria magnacalcarata</name>
    <dbReference type="NCBI Taxonomy" id="392030"/>
    <lineage>
        <taxon>Eukaryota</taxon>
        <taxon>Metazoa</taxon>
        <taxon>Spiralia</taxon>
        <taxon>Gnathifera</taxon>
        <taxon>Rotifera</taxon>
        <taxon>Eurotatoria</taxon>
        <taxon>Bdelloidea</taxon>
        <taxon>Philodinida</taxon>
        <taxon>Philodinidae</taxon>
        <taxon>Rotaria</taxon>
    </lineage>
</organism>
<sequence length="122" mass="14355">MFNSPILSRSNKQQSSANMMTTKHMLDEKSKTIEQLKTIIDELQLRHERKERELLKRIGILFNELQQNKKKMAHLIYKNQQQKKNHTDTKSLQNFSTQTDENNLPLICLNCSSQLLDTSQCH</sequence>
<keyword evidence="1" id="KW-0175">Coiled coil</keyword>
<accession>A0A8S3BAX4</accession>
<proteinExistence type="predicted"/>
<gene>
    <name evidence="3" type="ORF">BYL167_LOCUS48171</name>
</gene>
<evidence type="ECO:0000256" key="1">
    <source>
        <dbReference type="SAM" id="Coils"/>
    </source>
</evidence>
<dbReference type="EMBL" id="CAJOBH010140273">
    <property type="protein sequence ID" value="CAF4801705.1"/>
    <property type="molecule type" value="Genomic_DNA"/>
</dbReference>
<comment type="caution">
    <text evidence="3">The sequence shown here is derived from an EMBL/GenBank/DDBJ whole genome shotgun (WGS) entry which is preliminary data.</text>
</comment>